<dbReference type="InterPro" id="IPR000835">
    <property type="entry name" value="HTH_MarR-typ"/>
</dbReference>
<sequence length="158" mass="18005">MTETLNRTQLKAWRTFITAHATVIDLIERNLAEAKQLPLSSYDVLLALVEAPNRRLRMNELAHAVVLSRSGLTRLVDRLEQEGFLKRDRTGPDRRATYAVLTLKGFRAFRQAWPIYAQGIEKHFAQHLTEQEMSMLTQMLGRVLAAAEKPSFPLSSES</sequence>
<dbReference type="GO" id="GO:0003700">
    <property type="term" value="F:DNA-binding transcription factor activity"/>
    <property type="evidence" value="ECO:0007669"/>
    <property type="project" value="InterPro"/>
</dbReference>
<accession>A0A402BIU2</accession>
<dbReference type="AlphaFoldDB" id="A0A402BIU2"/>
<evidence type="ECO:0000313" key="2">
    <source>
        <dbReference type="EMBL" id="GCE31259.1"/>
    </source>
</evidence>
<reference evidence="3" key="1">
    <citation type="submission" date="2018-12" db="EMBL/GenBank/DDBJ databases">
        <title>Tengunoibacter tsumagoiensis gen. nov., sp. nov., Dictyobacter kobayashii sp. nov., D. alpinus sp. nov., and D. joshuensis sp. nov. and description of Dictyobacteraceae fam. nov. within the order Ktedonobacterales isolated from Tengu-no-mugimeshi.</title>
        <authorList>
            <person name="Wang C.M."/>
            <person name="Zheng Y."/>
            <person name="Sakai Y."/>
            <person name="Toyoda A."/>
            <person name="Minakuchi Y."/>
            <person name="Abe K."/>
            <person name="Yokota A."/>
            <person name="Yabe S."/>
        </authorList>
    </citation>
    <scope>NUCLEOTIDE SEQUENCE [LARGE SCALE GENOMIC DNA]</scope>
    <source>
        <strain evidence="3">Uno16</strain>
    </source>
</reference>
<dbReference type="RefSeq" id="WP_161982622.1">
    <property type="nucleotide sequence ID" value="NZ_BIFT01000002.1"/>
</dbReference>
<dbReference type="SMART" id="SM00347">
    <property type="entry name" value="HTH_MARR"/>
    <property type="match status" value="1"/>
</dbReference>
<dbReference type="SUPFAM" id="SSF46785">
    <property type="entry name" value="Winged helix' DNA-binding domain"/>
    <property type="match status" value="1"/>
</dbReference>
<evidence type="ECO:0000313" key="3">
    <source>
        <dbReference type="Proteomes" id="UP000287171"/>
    </source>
</evidence>
<dbReference type="InterPro" id="IPR036390">
    <property type="entry name" value="WH_DNA-bd_sf"/>
</dbReference>
<organism evidence="2 3">
    <name type="scientific">Dictyobacter alpinus</name>
    <dbReference type="NCBI Taxonomy" id="2014873"/>
    <lineage>
        <taxon>Bacteria</taxon>
        <taxon>Bacillati</taxon>
        <taxon>Chloroflexota</taxon>
        <taxon>Ktedonobacteria</taxon>
        <taxon>Ktedonobacterales</taxon>
        <taxon>Dictyobacteraceae</taxon>
        <taxon>Dictyobacter</taxon>
    </lineage>
</organism>
<comment type="caution">
    <text evidence="2">The sequence shown here is derived from an EMBL/GenBank/DDBJ whole genome shotgun (WGS) entry which is preliminary data.</text>
</comment>
<dbReference type="Gene3D" id="1.10.10.10">
    <property type="entry name" value="Winged helix-like DNA-binding domain superfamily/Winged helix DNA-binding domain"/>
    <property type="match status" value="1"/>
</dbReference>
<dbReference type="PANTHER" id="PTHR33164:SF57">
    <property type="entry name" value="MARR-FAMILY TRANSCRIPTIONAL REGULATOR"/>
    <property type="match status" value="1"/>
</dbReference>
<dbReference type="Proteomes" id="UP000287171">
    <property type="component" value="Unassembled WGS sequence"/>
</dbReference>
<dbReference type="PROSITE" id="PS50995">
    <property type="entry name" value="HTH_MARR_2"/>
    <property type="match status" value="1"/>
</dbReference>
<gene>
    <name evidence="2" type="ORF">KDA_67430</name>
</gene>
<dbReference type="Pfam" id="PF12802">
    <property type="entry name" value="MarR_2"/>
    <property type="match status" value="1"/>
</dbReference>
<dbReference type="InterPro" id="IPR039422">
    <property type="entry name" value="MarR/SlyA-like"/>
</dbReference>
<dbReference type="PANTHER" id="PTHR33164">
    <property type="entry name" value="TRANSCRIPTIONAL REGULATOR, MARR FAMILY"/>
    <property type="match status" value="1"/>
</dbReference>
<name>A0A402BIU2_9CHLR</name>
<dbReference type="GO" id="GO:0006950">
    <property type="term" value="P:response to stress"/>
    <property type="evidence" value="ECO:0007669"/>
    <property type="project" value="TreeGrafter"/>
</dbReference>
<keyword evidence="3" id="KW-1185">Reference proteome</keyword>
<protein>
    <submittedName>
        <fullName evidence="2">MarR family transcriptional regulator</fullName>
    </submittedName>
</protein>
<proteinExistence type="predicted"/>
<dbReference type="EMBL" id="BIFT01000002">
    <property type="protein sequence ID" value="GCE31259.1"/>
    <property type="molecule type" value="Genomic_DNA"/>
</dbReference>
<feature type="domain" description="HTH marR-type" evidence="1">
    <location>
        <begin position="1"/>
        <end position="145"/>
    </location>
</feature>
<evidence type="ECO:0000259" key="1">
    <source>
        <dbReference type="PROSITE" id="PS50995"/>
    </source>
</evidence>
<dbReference type="PRINTS" id="PR00598">
    <property type="entry name" value="HTHMARR"/>
</dbReference>
<dbReference type="InterPro" id="IPR036388">
    <property type="entry name" value="WH-like_DNA-bd_sf"/>
</dbReference>